<name>K0S348_THAOC</name>
<organism evidence="2 3">
    <name type="scientific">Thalassiosira oceanica</name>
    <name type="common">Marine diatom</name>
    <dbReference type="NCBI Taxonomy" id="159749"/>
    <lineage>
        <taxon>Eukaryota</taxon>
        <taxon>Sar</taxon>
        <taxon>Stramenopiles</taxon>
        <taxon>Ochrophyta</taxon>
        <taxon>Bacillariophyta</taxon>
        <taxon>Coscinodiscophyceae</taxon>
        <taxon>Thalassiosirophycidae</taxon>
        <taxon>Thalassiosirales</taxon>
        <taxon>Thalassiosiraceae</taxon>
        <taxon>Thalassiosira</taxon>
    </lineage>
</organism>
<sequence>MSGGARHNMSMELQTIRGVVFRCNIRAGHSFLAVSSLPKLPSEGSSLMVEPRVAGTLPEEHEMVMVVIRFGGANWTSTDDASAATRSKIRTNIRRLCKLGNELAFTGFFSDYADGASSKSGVECRRFFVDYHLDNSQEESSVRVCEALKWDCSACQTMREFYFPSKPKKPQVNRKKLKDEEGVKSTRHHGGGLGKRMQGEILADFFLWVMLSSSREENSVMSQQDSISASQPEYQNYLFPQREIPLTSKLAAKYNGITTADPRLVSSIASGAVKPDVMEEAKSLNVIDAAGGAGHVSLALALREVHSTVVDPRMNVGLLPKRDRKVLKRSQKRPFSTHRAWFGSRPSGIDALFREGAKANSDKDAFTLMDGTIVSDPTALPICSVCDETGLLSACDGIVALHPDEATGDIVDCAVARRTPFVVVPCCVFSRLFPDRVKPSDGKTLVSTYLDLIDWLVAKDPSIRVTRLPFDGANLAVWSAFARP</sequence>
<evidence type="ECO:0000256" key="1">
    <source>
        <dbReference type="SAM" id="MobiDB-lite"/>
    </source>
</evidence>
<feature type="compositionally biased region" description="Basic residues" evidence="1">
    <location>
        <begin position="166"/>
        <end position="176"/>
    </location>
</feature>
<dbReference type="EMBL" id="AGNL01023358">
    <property type="protein sequence ID" value="EJK59209.1"/>
    <property type="molecule type" value="Genomic_DNA"/>
</dbReference>
<dbReference type="PANTHER" id="PTHR36971">
    <property type="entry name" value="UNNAMED PRODUCT"/>
    <property type="match status" value="1"/>
</dbReference>
<dbReference type="OrthoDB" id="422036at2759"/>
<proteinExistence type="predicted"/>
<feature type="region of interest" description="Disordered" evidence="1">
    <location>
        <begin position="166"/>
        <end position="192"/>
    </location>
</feature>
<evidence type="ECO:0008006" key="4">
    <source>
        <dbReference type="Google" id="ProtNLM"/>
    </source>
</evidence>
<dbReference type="PANTHER" id="PTHR36971:SF3">
    <property type="entry name" value="C3H1-TYPE DOMAIN-CONTAINING PROTEIN"/>
    <property type="match status" value="1"/>
</dbReference>
<keyword evidence="3" id="KW-1185">Reference proteome</keyword>
<evidence type="ECO:0000313" key="2">
    <source>
        <dbReference type="EMBL" id="EJK59209.1"/>
    </source>
</evidence>
<accession>K0S348</accession>
<dbReference type="eggNOG" id="ENOG502SPK1">
    <property type="taxonomic scope" value="Eukaryota"/>
</dbReference>
<comment type="caution">
    <text evidence="2">The sequence shown here is derived from an EMBL/GenBank/DDBJ whole genome shotgun (WGS) entry which is preliminary data.</text>
</comment>
<dbReference type="Proteomes" id="UP000266841">
    <property type="component" value="Unassembled WGS sequence"/>
</dbReference>
<reference evidence="2 3" key="1">
    <citation type="journal article" date="2012" name="Genome Biol.">
        <title>Genome and low-iron response of an oceanic diatom adapted to chronic iron limitation.</title>
        <authorList>
            <person name="Lommer M."/>
            <person name="Specht M."/>
            <person name="Roy A.S."/>
            <person name="Kraemer L."/>
            <person name="Andreson R."/>
            <person name="Gutowska M.A."/>
            <person name="Wolf J."/>
            <person name="Bergner S.V."/>
            <person name="Schilhabel M.B."/>
            <person name="Klostermeier U.C."/>
            <person name="Beiko R.G."/>
            <person name="Rosenstiel P."/>
            <person name="Hippler M."/>
            <person name="Laroche J."/>
        </authorList>
    </citation>
    <scope>NUCLEOTIDE SEQUENCE [LARGE SCALE GENOMIC DNA]</scope>
    <source>
        <strain evidence="2 3">CCMP1005</strain>
    </source>
</reference>
<gene>
    <name evidence="2" type="ORF">THAOC_20592</name>
</gene>
<dbReference type="AlphaFoldDB" id="K0S348"/>
<evidence type="ECO:0000313" key="3">
    <source>
        <dbReference type="Proteomes" id="UP000266841"/>
    </source>
</evidence>
<protein>
    <recommendedName>
        <fullName evidence="4">Methyltransferase domain-containing protein</fullName>
    </recommendedName>
</protein>